<dbReference type="AlphaFoldDB" id="A0A0F9SJ80"/>
<proteinExistence type="predicted"/>
<accession>A0A0F9SJ80</accession>
<comment type="caution">
    <text evidence="1">The sequence shown here is derived from an EMBL/GenBank/DDBJ whole genome shotgun (WGS) entry which is preliminary data.</text>
</comment>
<reference evidence="1" key="1">
    <citation type="journal article" date="2015" name="Nature">
        <title>Complex archaea that bridge the gap between prokaryotes and eukaryotes.</title>
        <authorList>
            <person name="Spang A."/>
            <person name="Saw J.H."/>
            <person name="Jorgensen S.L."/>
            <person name="Zaremba-Niedzwiedzka K."/>
            <person name="Martijn J."/>
            <person name="Lind A.E."/>
            <person name="van Eijk R."/>
            <person name="Schleper C."/>
            <person name="Guy L."/>
            <person name="Ettema T.J."/>
        </authorList>
    </citation>
    <scope>NUCLEOTIDE SEQUENCE</scope>
</reference>
<organism evidence="1">
    <name type="scientific">marine sediment metagenome</name>
    <dbReference type="NCBI Taxonomy" id="412755"/>
    <lineage>
        <taxon>unclassified sequences</taxon>
        <taxon>metagenomes</taxon>
        <taxon>ecological metagenomes</taxon>
    </lineage>
</organism>
<sequence>MNRRNFFKSIGMAISSCLLWPGKALAGKPETREEDAVYSWDKCQSHQIHCQAHGELCQINIEQDNF</sequence>
<evidence type="ECO:0000313" key="1">
    <source>
        <dbReference type="EMBL" id="KKN29393.1"/>
    </source>
</evidence>
<protein>
    <submittedName>
        <fullName evidence="1">Uncharacterized protein</fullName>
    </submittedName>
</protein>
<gene>
    <name evidence="1" type="ORF">LCGC14_0844670</name>
</gene>
<name>A0A0F9SJ80_9ZZZZ</name>
<dbReference type="EMBL" id="LAZR01002491">
    <property type="protein sequence ID" value="KKN29393.1"/>
    <property type="molecule type" value="Genomic_DNA"/>
</dbReference>